<reference evidence="1" key="1">
    <citation type="submission" date="2014-11" db="EMBL/GenBank/DDBJ databases">
        <authorList>
            <person name="Amaro Gonzalez C."/>
        </authorList>
    </citation>
    <scope>NUCLEOTIDE SEQUENCE</scope>
</reference>
<proteinExistence type="predicted"/>
<name>A0A0E9QUN5_ANGAN</name>
<dbReference type="AlphaFoldDB" id="A0A0E9QUN5"/>
<protein>
    <submittedName>
        <fullName evidence="1">Uncharacterized protein</fullName>
    </submittedName>
</protein>
<dbReference type="EMBL" id="GBXM01089979">
    <property type="protein sequence ID" value="JAH18598.1"/>
    <property type="molecule type" value="Transcribed_RNA"/>
</dbReference>
<evidence type="ECO:0000313" key="1">
    <source>
        <dbReference type="EMBL" id="JAH19970.1"/>
    </source>
</evidence>
<dbReference type="EMBL" id="GBXM01088607">
    <property type="protein sequence ID" value="JAH19970.1"/>
    <property type="molecule type" value="Transcribed_RNA"/>
</dbReference>
<sequence length="45" mass="5444">MTWTENEAGPCQVNELAWELHLGSFYRYFTEGSYIYQHKTEAQWK</sequence>
<organism evidence="1">
    <name type="scientific">Anguilla anguilla</name>
    <name type="common">European freshwater eel</name>
    <name type="synonym">Muraena anguilla</name>
    <dbReference type="NCBI Taxonomy" id="7936"/>
    <lineage>
        <taxon>Eukaryota</taxon>
        <taxon>Metazoa</taxon>
        <taxon>Chordata</taxon>
        <taxon>Craniata</taxon>
        <taxon>Vertebrata</taxon>
        <taxon>Euteleostomi</taxon>
        <taxon>Actinopterygii</taxon>
        <taxon>Neopterygii</taxon>
        <taxon>Teleostei</taxon>
        <taxon>Anguilliformes</taxon>
        <taxon>Anguillidae</taxon>
        <taxon>Anguilla</taxon>
    </lineage>
</organism>
<reference evidence="1" key="2">
    <citation type="journal article" date="2015" name="Fish Shellfish Immunol.">
        <title>Early steps in the European eel (Anguilla anguilla)-Vibrio vulnificus interaction in the gills: Role of the RtxA13 toxin.</title>
        <authorList>
            <person name="Callol A."/>
            <person name="Pajuelo D."/>
            <person name="Ebbesson L."/>
            <person name="Teles M."/>
            <person name="MacKenzie S."/>
            <person name="Amaro C."/>
        </authorList>
    </citation>
    <scope>NUCLEOTIDE SEQUENCE</scope>
</reference>
<accession>A0A0E9QUN5</accession>